<reference evidence="1 2" key="1">
    <citation type="submission" date="2019-09" db="EMBL/GenBank/DDBJ databases">
        <title>Draft genome sequence of Pseudomonas brenneri CCUG 51514(T).</title>
        <authorList>
            <person name="Tunovic T."/>
            <person name="Pineiro-Iglesias B."/>
            <person name="Unosson C."/>
            <person name="Inganas E."/>
            <person name="Ohlen M."/>
            <person name="Cardew S."/>
            <person name="Jensie-Markopoulos S."/>
            <person name="Salva-Serra F."/>
            <person name="Jaen-Luchoro D."/>
            <person name="Svensson-Stadler L."/>
            <person name="Chun J."/>
            <person name="Moore E."/>
        </authorList>
    </citation>
    <scope>NUCLEOTIDE SEQUENCE [LARGE SCALE GENOMIC DNA]</scope>
    <source>
        <strain evidence="1 2">CCUG 51514</strain>
    </source>
</reference>
<organism evidence="1 2">
    <name type="scientific">Pseudomonas brenneri</name>
    <dbReference type="NCBI Taxonomy" id="129817"/>
    <lineage>
        <taxon>Bacteria</taxon>
        <taxon>Pseudomonadati</taxon>
        <taxon>Pseudomonadota</taxon>
        <taxon>Gammaproteobacteria</taxon>
        <taxon>Pseudomonadales</taxon>
        <taxon>Pseudomonadaceae</taxon>
        <taxon>Pseudomonas</taxon>
    </lineage>
</organism>
<dbReference type="Proteomes" id="UP000325296">
    <property type="component" value="Unassembled WGS sequence"/>
</dbReference>
<dbReference type="AlphaFoldDB" id="A0A5B2UI55"/>
<evidence type="ECO:0000313" key="2">
    <source>
        <dbReference type="Proteomes" id="UP000325296"/>
    </source>
</evidence>
<dbReference type="EMBL" id="VUOL01000022">
    <property type="protein sequence ID" value="KAA2226484.1"/>
    <property type="molecule type" value="Genomic_DNA"/>
</dbReference>
<gene>
    <name evidence="1" type="ORF">F1720_26360</name>
</gene>
<comment type="caution">
    <text evidence="1">The sequence shown here is derived from an EMBL/GenBank/DDBJ whole genome shotgun (WGS) entry which is preliminary data.</text>
</comment>
<accession>A0A5B2UI55</accession>
<protein>
    <submittedName>
        <fullName evidence="1">Uncharacterized protein</fullName>
    </submittedName>
</protein>
<sequence>MKCYSWNAVNVGAGLPAIAVGQSVHVLADPPLSQASQLPHLIPFQSQKSVCVIFRERMYPVQPLRMRKSCYPSS</sequence>
<proteinExistence type="predicted"/>
<name>A0A5B2UI55_9PSED</name>
<evidence type="ECO:0000313" key="1">
    <source>
        <dbReference type="EMBL" id="KAA2226484.1"/>
    </source>
</evidence>